<organism evidence="3 4">
    <name type="scientific">Candidatus Andersenbacteria bacterium RIFCSPHIGHO2_12_FULL_45_11b</name>
    <dbReference type="NCBI Taxonomy" id="1797282"/>
    <lineage>
        <taxon>Bacteria</taxon>
        <taxon>Candidatus Anderseniibacteriota</taxon>
    </lineage>
</organism>
<evidence type="ECO:0000256" key="1">
    <source>
        <dbReference type="ARBA" id="ARBA00022729"/>
    </source>
</evidence>
<proteinExistence type="predicted"/>
<accession>A0A1G1XB37</accession>
<dbReference type="PANTHER" id="PTHR21666:SF289">
    <property type="entry name" value="L-ALA--D-GLU ENDOPEPTIDASE"/>
    <property type="match status" value="1"/>
</dbReference>
<dbReference type="InterPro" id="IPR050570">
    <property type="entry name" value="Cell_wall_metabolism_enzyme"/>
</dbReference>
<dbReference type="EMBL" id="MHHS01000017">
    <property type="protein sequence ID" value="OGY37189.1"/>
    <property type="molecule type" value="Genomic_DNA"/>
</dbReference>
<name>A0A1G1XB37_9BACT</name>
<dbReference type="InterPro" id="IPR016047">
    <property type="entry name" value="M23ase_b-sheet_dom"/>
</dbReference>
<keyword evidence="1" id="KW-0732">Signal</keyword>
<dbReference type="PANTHER" id="PTHR21666">
    <property type="entry name" value="PEPTIDASE-RELATED"/>
    <property type="match status" value="1"/>
</dbReference>
<sequence length="174" mass="19169">MSVVAPKLQLPIDPYDVNGYKFGQSIRSKVILIARHLGDDILANPGTEVRAIGDGTVVWSEMRVGSQQKKNWGGIVIIEHEHKTTGALFYSVYGHLDALAMKQGDAAHIGDLVGAVAKGSTPQNGYWELAHLHFGIYTGSWNNVVLPGWLRPFAGRTKLSWWQDPKPFVEGYNS</sequence>
<dbReference type="AlphaFoldDB" id="A0A1G1XB37"/>
<protein>
    <recommendedName>
        <fullName evidence="2">M23ase beta-sheet core domain-containing protein</fullName>
    </recommendedName>
</protein>
<evidence type="ECO:0000313" key="4">
    <source>
        <dbReference type="Proteomes" id="UP000177941"/>
    </source>
</evidence>
<gene>
    <name evidence="3" type="ORF">A3E36_04240</name>
</gene>
<feature type="domain" description="M23ase beta-sheet core" evidence="2">
    <location>
        <begin position="35"/>
        <end position="139"/>
    </location>
</feature>
<dbReference type="Pfam" id="PF01551">
    <property type="entry name" value="Peptidase_M23"/>
    <property type="match status" value="1"/>
</dbReference>
<evidence type="ECO:0000313" key="3">
    <source>
        <dbReference type="EMBL" id="OGY37189.1"/>
    </source>
</evidence>
<dbReference type="SUPFAM" id="SSF51261">
    <property type="entry name" value="Duplicated hybrid motif"/>
    <property type="match status" value="1"/>
</dbReference>
<dbReference type="CDD" id="cd12797">
    <property type="entry name" value="M23_peptidase"/>
    <property type="match status" value="1"/>
</dbReference>
<comment type="caution">
    <text evidence="3">The sequence shown here is derived from an EMBL/GenBank/DDBJ whole genome shotgun (WGS) entry which is preliminary data.</text>
</comment>
<dbReference type="Proteomes" id="UP000177941">
    <property type="component" value="Unassembled WGS sequence"/>
</dbReference>
<dbReference type="Gene3D" id="2.70.70.10">
    <property type="entry name" value="Glucose Permease (Domain IIA)"/>
    <property type="match status" value="1"/>
</dbReference>
<reference evidence="3 4" key="1">
    <citation type="journal article" date="2016" name="Nat. Commun.">
        <title>Thousands of microbial genomes shed light on interconnected biogeochemical processes in an aquifer system.</title>
        <authorList>
            <person name="Anantharaman K."/>
            <person name="Brown C.T."/>
            <person name="Hug L.A."/>
            <person name="Sharon I."/>
            <person name="Castelle C.J."/>
            <person name="Probst A.J."/>
            <person name="Thomas B.C."/>
            <person name="Singh A."/>
            <person name="Wilkins M.J."/>
            <person name="Karaoz U."/>
            <person name="Brodie E.L."/>
            <person name="Williams K.H."/>
            <person name="Hubbard S.S."/>
            <person name="Banfield J.F."/>
        </authorList>
    </citation>
    <scope>NUCLEOTIDE SEQUENCE [LARGE SCALE GENOMIC DNA]</scope>
</reference>
<dbReference type="GO" id="GO:0004222">
    <property type="term" value="F:metalloendopeptidase activity"/>
    <property type="evidence" value="ECO:0007669"/>
    <property type="project" value="TreeGrafter"/>
</dbReference>
<dbReference type="InterPro" id="IPR011055">
    <property type="entry name" value="Dup_hybrid_motif"/>
</dbReference>
<evidence type="ECO:0000259" key="2">
    <source>
        <dbReference type="Pfam" id="PF01551"/>
    </source>
</evidence>